<dbReference type="GO" id="GO:0016301">
    <property type="term" value="F:kinase activity"/>
    <property type="evidence" value="ECO:0007669"/>
    <property type="project" value="UniProtKB-KW"/>
</dbReference>
<gene>
    <name evidence="6" type="ORF">EDD33_1977</name>
</gene>
<evidence type="ECO:0000313" key="6">
    <source>
        <dbReference type="EMBL" id="ROR91116.1"/>
    </source>
</evidence>
<dbReference type="AlphaFoldDB" id="A0A3N2CUH0"/>
<dbReference type="InterPro" id="IPR002173">
    <property type="entry name" value="Carboh/pur_kinase_PfkB_CS"/>
</dbReference>
<name>A0A3N2CUH0_9ACTN</name>
<accession>A0A3N2CUH0</accession>
<dbReference type="OrthoDB" id="9808601at2"/>
<comment type="similarity">
    <text evidence="1">Belongs to the carbohydrate kinase PfkB family.</text>
</comment>
<evidence type="ECO:0000259" key="5">
    <source>
        <dbReference type="Pfam" id="PF00294"/>
    </source>
</evidence>
<organism evidence="6 7">
    <name type="scientific">Nocardioides aurantiacus</name>
    <dbReference type="NCBI Taxonomy" id="86796"/>
    <lineage>
        <taxon>Bacteria</taxon>
        <taxon>Bacillati</taxon>
        <taxon>Actinomycetota</taxon>
        <taxon>Actinomycetes</taxon>
        <taxon>Propionibacteriales</taxon>
        <taxon>Nocardioidaceae</taxon>
        <taxon>Nocardioides</taxon>
    </lineage>
</organism>
<dbReference type="SUPFAM" id="SSF53613">
    <property type="entry name" value="Ribokinase-like"/>
    <property type="match status" value="1"/>
</dbReference>
<comment type="caution">
    <text evidence="6">The sequence shown here is derived from an EMBL/GenBank/DDBJ whole genome shotgun (WGS) entry which is preliminary data.</text>
</comment>
<dbReference type="PANTHER" id="PTHR43085:SF57">
    <property type="entry name" value="CARBOHYDRATE KINASE PFKB DOMAIN-CONTAINING PROTEIN"/>
    <property type="match status" value="1"/>
</dbReference>
<dbReference type="Pfam" id="PF00294">
    <property type="entry name" value="PfkB"/>
    <property type="match status" value="1"/>
</dbReference>
<evidence type="ECO:0000256" key="3">
    <source>
        <dbReference type="ARBA" id="ARBA00022777"/>
    </source>
</evidence>
<feature type="domain" description="Carbohydrate kinase PfkB" evidence="5">
    <location>
        <begin position="51"/>
        <end position="308"/>
    </location>
</feature>
<reference evidence="6 7" key="1">
    <citation type="submission" date="2018-11" db="EMBL/GenBank/DDBJ databases">
        <title>Sequencing the genomes of 1000 actinobacteria strains.</title>
        <authorList>
            <person name="Klenk H.-P."/>
        </authorList>
    </citation>
    <scope>NUCLEOTIDE SEQUENCE [LARGE SCALE GENOMIC DNA]</scope>
    <source>
        <strain evidence="6 7">DSM 12652</strain>
    </source>
</reference>
<dbReference type="InterPro" id="IPR029056">
    <property type="entry name" value="Ribokinase-like"/>
</dbReference>
<keyword evidence="3 6" id="KW-0418">Kinase</keyword>
<sequence>MTSLQFHPADHAPAQPTATQGASKVSVREMSRVTVLSVGYLVLDVITTTRVVGRNAGGTAGNVAANLAWLGHTSGLLARIGSDAAGEALRADLSYAGVNTSHVHRSADVETPILIQRLTESGPQYLFSCPACKYKFASHRPATREQAEEAAAMAPEMLFVDRASKASLDLMVRVKRQGGIVMFEPNGPGRRGLTAEAIGLADILKVSEDRVDSLGSLLSNTPEQQVQVRTRGANGLEFRTGHGAWHARRARRARVSDSAGAGDWVTAGLLAHLTADQRLTHRNISDGLRLGQSLAALSCSFLGARGMNSTLSWGEARALLDSRGLGSWSTNPERGAAMQPEVDTVTLGNEGCVACGRRQSTVAGRRVRP</sequence>
<dbReference type="Gene3D" id="3.40.1190.20">
    <property type="match status" value="1"/>
</dbReference>
<dbReference type="InterPro" id="IPR011611">
    <property type="entry name" value="PfkB_dom"/>
</dbReference>
<proteinExistence type="inferred from homology"/>
<dbReference type="Proteomes" id="UP000281738">
    <property type="component" value="Unassembled WGS sequence"/>
</dbReference>
<dbReference type="PROSITE" id="PS00584">
    <property type="entry name" value="PFKB_KINASES_2"/>
    <property type="match status" value="1"/>
</dbReference>
<dbReference type="EMBL" id="RKHO01000001">
    <property type="protein sequence ID" value="ROR91116.1"/>
    <property type="molecule type" value="Genomic_DNA"/>
</dbReference>
<keyword evidence="7" id="KW-1185">Reference proteome</keyword>
<evidence type="ECO:0000256" key="1">
    <source>
        <dbReference type="ARBA" id="ARBA00010688"/>
    </source>
</evidence>
<evidence type="ECO:0000313" key="7">
    <source>
        <dbReference type="Proteomes" id="UP000281738"/>
    </source>
</evidence>
<feature type="region of interest" description="Disordered" evidence="4">
    <location>
        <begin position="1"/>
        <end position="24"/>
    </location>
</feature>
<keyword evidence="2" id="KW-0808">Transferase</keyword>
<dbReference type="PANTHER" id="PTHR43085">
    <property type="entry name" value="HEXOKINASE FAMILY MEMBER"/>
    <property type="match status" value="1"/>
</dbReference>
<dbReference type="InterPro" id="IPR050306">
    <property type="entry name" value="PfkB_Carbo_kinase"/>
</dbReference>
<evidence type="ECO:0000256" key="4">
    <source>
        <dbReference type="SAM" id="MobiDB-lite"/>
    </source>
</evidence>
<protein>
    <submittedName>
        <fullName evidence="6">Fructokinase</fullName>
    </submittedName>
</protein>
<evidence type="ECO:0000256" key="2">
    <source>
        <dbReference type="ARBA" id="ARBA00022679"/>
    </source>
</evidence>
<dbReference type="PROSITE" id="PS00583">
    <property type="entry name" value="PFKB_KINASES_1"/>
    <property type="match status" value="1"/>
</dbReference>